<dbReference type="EMBL" id="BMPG01000001">
    <property type="protein sequence ID" value="GGL47234.1"/>
    <property type="molecule type" value="Genomic_DNA"/>
</dbReference>
<sequence>MSDTQTNETKPLRQRIAENPRPAAIWAAIGAVLIGVELGALLQAVVAVLDAFLNLIPGVTPEMVASIDSAFAAIPTLLSRDVIPNQGYWNGQQYVGTFFHLSPATAWAIRVVLVYAYAAVFLYWCWDGYKRYRAHYRDVDWTPRDDVVDRFSRHSWGKFGMVVVVFFLVMAVFAPTLGTTTAEENIMRPYSHSFNYWDNSTQSVQNITQGAANIHTGSSGAGDENVGPLTYDRYGRYHPFGTVTNGKDLFTEVVLGARVSLAIGIVSIVVSGLIALALGMLTAYYKGVLDLVTVVTSDSVQSIPTIMLLILVTTVFSRTAIAKVYDGALLIILIFSLVYWPYLWRSLRGPAFQVSEEEWIDAAKSYGQSPFQIMKKHMAPYVISYVLIYASLSLGGIIIGVAGLSFLGLGISAPTPEWGRIIADGQNYVATQSWHISLIPGICITLVVTGFNAFGDGIRDAIDPQSDGGADEAAAAGGGGA</sequence>
<keyword evidence="5 7" id="KW-1133">Transmembrane helix</keyword>
<keyword evidence="4 7" id="KW-0812">Transmembrane</keyword>
<gene>
    <name evidence="9" type="ORF">GCM10009039_01950</name>
</gene>
<comment type="similarity">
    <text evidence="7">Belongs to the binding-protein-dependent transport system permease family.</text>
</comment>
<reference evidence="9" key="1">
    <citation type="journal article" date="2014" name="Int. J. Syst. Evol. Microbiol.">
        <title>Complete genome sequence of Corynebacterium casei LMG S-19264T (=DSM 44701T), isolated from a smear-ripened cheese.</title>
        <authorList>
            <consortium name="US DOE Joint Genome Institute (JGI-PGF)"/>
            <person name="Walter F."/>
            <person name="Albersmeier A."/>
            <person name="Kalinowski J."/>
            <person name="Ruckert C."/>
        </authorList>
    </citation>
    <scope>NUCLEOTIDE SEQUENCE</scope>
    <source>
        <strain evidence="9">JCM 19596</strain>
    </source>
</reference>
<feature type="transmembrane region" description="Helical" evidence="7">
    <location>
        <begin position="107"/>
        <end position="126"/>
    </location>
</feature>
<keyword evidence="10" id="KW-1185">Reference proteome</keyword>
<dbReference type="PANTHER" id="PTHR43386:SF1">
    <property type="entry name" value="D,D-DIPEPTIDE TRANSPORT SYSTEM PERMEASE PROTEIN DDPC-RELATED"/>
    <property type="match status" value="1"/>
</dbReference>
<dbReference type="Pfam" id="PF00528">
    <property type="entry name" value="BPD_transp_1"/>
    <property type="match status" value="1"/>
</dbReference>
<dbReference type="Pfam" id="PF12911">
    <property type="entry name" value="OppC_N"/>
    <property type="match status" value="1"/>
</dbReference>
<evidence type="ECO:0000256" key="4">
    <source>
        <dbReference type="ARBA" id="ARBA00022692"/>
    </source>
</evidence>
<dbReference type="PANTHER" id="PTHR43386">
    <property type="entry name" value="OLIGOPEPTIDE TRANSPORT SYSTEM PERMEASE PROTEIN APPC"/>
    <property type="match status" value="1"/>
</dbReference>
<dbReference type="Gene3D" id="1.10.3720.10">
    <property type="entry name" value="MetI-like"/>
    <property type="match status" value="1"/>
</dbReference>
<evidence type="ECO:0000256" key="3">
    <source>
        <dbReference type="ARBA" id="ARBA00022475"/>
    </source>
</evidence>
<evidence type="ECO:0000256" key="1">
    <source>
        <dbReference type="ARBA" id="ARBA00004651"/>
    </source>
</evidence>
<evidence type="ECO:0000256" key="7">
    <source>
        <dbReference type="RuleBase" id="RU363032"/>
    </source>
</evidence>
<feature type="transmembrane region" description="Helical" evidence="7">
    <location>
        <begin position="159"/>
        <end position="178"/>
    </location>
</feature>
<organism evidence="9 10">
    <name type="scientific">Halocalculus aciditolerans</name>
    <dbReference type="NCBI Taxonomy" id="1383812"/>
    <lineage>
        <taxon>Archaea</taxon>
        <taxon>Methanobacteriati</taxon>
        <taxon>Methanobacteriota</taxon>
        <taxon>Stenosarchaea group</taxon>
        <taxon>Halobacteria</taxon>
        <taxon>Halobacteriales</taxon>
        <taxon>Halobacteriaceae</taxon>
        <taxon>Halocalculus</taxon>
    </lineage>
</organism>
<evidence type="ECO:0000313" key="10">
    <source>
        <dbReference type="Proteomes" id="UP000607197"/>
    </source>
</evidence>
<feature type="transmembrane region" description="Helical" evidence="7">
    <location>
        <begin position="327"/>
        <end position="344"/>
    </location>
</feature>
<dbReference type="InterPro" id="IPR035906">
    <property type="entry name" value="MetI-like_sf"/>
</dbReference>
<dbReference type="GO" id="GO:0005886">
    <property type="term" value="C:plasma membrane"/>
    <property type="evidence" value="ECO:0007669"/>
    <property type="project" value="UniProtKB-SubCell"/>
</dbReference>
<feature type="transmembrane region" description="Helical" evidence="7">
    <location>
        <begin position="382"/>
        <end position="413"/>
    </location>
</feature>
<dbReference type="InterPro" id="IPR050366">
    <property type="entry name" value="BP-dependent_transpt_permease"/>
</dbReference>
<evidence type="ECO:0000313" key="9">
    <source>
        <dbReference type="EMBL" id="GGL47234.1"/>
    </source>
</evidence>
<proteinExistence type="inferred from homology"/>
<dbReference type="PROSITE" id="PS50928">
    <property type="entry name" value="ABC_TM1"/>
    <property type="match status" value="1"/>
</dbReference>
<accession>A0A830FEH4</accession>
<keyword evidence="2 7" id="KW-0813">Transport</keyword>
<dbReference type="InterPro" id="IPR000515">
    <property type="entry name" value="MetI-like"/>
</dbReference>
<feature type="transmembrane region" description="Helical" evidence="7">
    <location>
        <begin position="23"/>
        <end position="49"/>
    </location>
</feature>
<comment type="caution">
    <text evidence="9">The sequence shown here is derived from an EMBL/GenBank/DDBJ whole genome shotgun (WGS) entry which is preliminary data.</text>
</comment>
<dbReference type="Proteomes" id="UP000607197">
    <property type="component" value="Unassembled WGS sequence"/>
</dbReference>
<keyword evidence="3" id="KW-1003">Cell membrane</keyword>
<evidence type="ECO:0000256" key="5">
    <source>
        <dbReference type="ARBA" id="ARBA00022989"/>
    </source>
</evidence>
<dbReference type="AlphaFoldDB" id="A0A830FEH4"/>
<feature type="domain" description="ABC transmembrane type-1" evidence="8">
    <location>
        <begin position="257"/>
        <end position="455"/>
    </location>
</feature>
<keyword evidence="6 7" id="KW-0472">Membrane</keyword>
<dbReference type="GO" id="GO:0055085">
    <property type="term" value="P:transmembrane transport"/>
    <property type="evidence" value="ECO:0007669"/>
    <property type="project" value="InterPro"/>
</dbReference>
<feature type="transmembrane region" description="Helical" evidence="7">
    <location>
        <begin position="433"/>
        <end position="454"/>
    </location>
</feature>
<dbReference type="RefSeq" id="WP_188974929.1">
    <property type="nucleotide sequence ID" value="NZ_BMPG01000001.1"/>
</dbReference>
<feature type="transmembrane region" description="Helical" evidence="7">
    <location>
        <begin position="302"/>
        <end position="321"/>
    </location>
</feature>
<protein>
    <submittedName>
        <fullName evidence="9">Peptide ABC transporter permease</fullName>
    </submittedName>
</protein>
<feature type="transmembrane region" description="Helical" evidence="7">
    <location>
        <begin position="259"/>
        <end position="281"/>
    </location>
</feature>
<dbReference type="OrthoDB" id="312811at2157"/>
<dbReference type="InterPro" id="IPR025966">
    <property type="entry name" value="OppC_N"/>
</dbReference>
<dbReference type="SUPFAM" id="SSF161098">
    <property type="entry name" value="MetI-like"/>
    <property type="match status" value="1"/>
</dbReference>
<evidence type="ECO:0000256" key="2">
    <source>
        <dbReference type="ARBA" id="ARBA00022448"/>
    </source>
</evidence>
<name>A0A830FEH4_9EURY</name>
<comment type="subcellular location">
    <subcellularLocation>
        <location evidence="1 7">Cell membrane</location>
        <topology evidence="1 7">Multi-pass membrane protein</topology>
    </subcellularLocation>
</comment>
<evidence type="ECO:0000256" key="6">
    <source>
        <dbReference type="ARBA" id="ARBA00023136"/>
    </source>
</evidence>
<dbReference type="CDD" id="cd06261">
    <property type="entry name" value="TM_PBP2"/>
    <property type="match status" value="1"/>
</dbReference>
<reference evidence="9" key="2">
    <citation type="submission" date="2020-09" db="EMBL/GenBank/DDBJ databases">
        <authorList>
            <person name="Sun Q."/>
            <person name="Ohkuma M."/>
        </authorList>
    </citation>
    <scope>NUCLEOTIDE SEQUENCE</scope>
    <source>
        <strain evidence="9">JCM 19596</strain>
    </source>
</reference>
<evidence type="ECO:0000259" key="8">
    <source>
        <dbReference type="PROSITE" id="PS50928"/>
    </source>
</evidence>